<dbReference type="InterPro" id="IPR013149">
    <property type="entry name" value="ADH-like_C"/>
</dbReference>
<feature type="domain" description="Enoyl reductase (ER)" evidence="3">
    <location>
        <begin position="11"/>
        <end position="322"/>
    </location>
</feature>
<dbReference type="InterPro" id="IPR047618">
    <property type="entry name" value="QOR-like"/>
</dbReference>
<dbReference type="SMART" id="SM00829">
    <property type="entry name" value="PKS_ER"/>
    <property type="match status" value="1"/>
</dbReference>
<dbReference type="CDD" id="cd05286">
    <property type="entry name" value="QOR2"/>
    <property type="match status" value="1"/>
</dbReference>
<dbReference type="EMBL" id="LDTD01000063">
    <property type="protein sequence ID" value="KTT69688.1"/>
    <property type="molecule type" value="Genomic_DNA"/>
</dbReference>
<dbReference type="Gene3D" id="3.40.50.720">
    <property type="entry name" value="NAD(P)-binding Rossmann-like Domain"/>
    <property type="match status" value="1"/>
</dbReference>
<protein>
    <submittedName>
        <fullName evidence="4">Quinone oxidoreductase</fullName>
    </submittedName>
</protein>
<dbReference type="Proteomes" id="UP000072867">
    <property type="component" value="Unassembled WGS sequence"/>
</dbReference>
<name>A0A147HXL1_9SPHN</name>
<comment type="caution">
    <text evidence="4">The sequence shown here is derived from an EMBL/GenBank/DDBJ whole genome shotgun (WGS) entry which is preliminary data.</text>
</comment>
<gene>
    <name evidence="4" type="ORF">NS319_09800</name>
</gene>
<dbReference type="PANTHER" id="PTHR48106:SF13">
    <property type="entry name" value="QUINONE OXIDOREDUCTASE-RELATED"/>
    <property type="match status" value="1"/>
</dbReference>
<dbReference type="GO" id="GO:0003960">
    <property type="term" value="F:quinone reductase (NADPH) activity"/>
    <property type="evidence" value="ECO:0007669"/>
    <property type="project" value="InterPro"/>
</dbReference>
<dbReference type="GO" id="GO:0035925">
    <property type="term" value="F:mRNA 3'-UTR AU-rich region binding"/>
    <property type="evidence" value="ECO:0007669"/>
    <property type="project" value="TreeGrafter"/>
</dbReference>
<dbReference type="PATRIC" id="fig|33051.3.peg.3128"/>
<keyword evidence="1" id="KW-0521">NADP</keyword>
<sequence length="324" mass="33598">MEKTAFIEKTGGPEVIQWRDEELPPPGPGEVRMRHHAVGLNYIDTYHRSGLYPIDLPGKLGSEAAGVVEAVGEGVTDFAVGDRVGVFGPARGAYATARNVAADLLVPLPDHVDDRTAAAILLKGATTAFLIEDCAKVQPGWPVLVHAAAGGVGHLAVGWLKAIGATVIATVGSEAKAEKARAAGADHVILNRQEDVAARVREITGGQGVPVVLDGVGKATWEASLNSAARRGLVVSFGNASGAVDGVNLGILAAKGSLFVTRPTLFDYAVTAAEKRSLIARVFAMLEKRAITPEIGQSFALTDVAEAHRAIEAGETVGSTVLIP</sequence>
<dbReference type="InterPro" id="IPR020843">
    <property type="entry name" value="ER"/>
</dbReference>
<dbReference type="RefSeq" id="WP_058733457.1">
    <property type="nucleotide sequence ID" value="NZ_LDTD01000063.1"/>
</dbReference>
<accession>A0A147HXL1</accession>
<dbReference type="Gene3D" id="3.90.180.10">
    <property type="entry name" value="Medium-chain alcohol dehydrogenases, catalytic domain"/>
    <property type="match status" value="1"/>
</dbReference>
<evidence type="ECO:0000313" key="5">
    <source>
        <dbReference type="Proteomes" id="UP000072867"/>
    </source>
</evidence>
<evidence type="ECO:0000313" key="4">
    <source>
        <dbReference type="EMBL" id="KTT69688.1"/>
    </source>
</evidence>
<dbReference type="Pfam" id="PF08240">
    <property type="entry name" value="ADH_N"/>
    <property type="match status" value="1"/>
</dbReference>
<dbReference type="PANTHER" id="PTHR48106">
    <property type="entry name" value="QUINONE OXIDOREDUCTASE PIG3-RELATED"/>
    <property type="match status" value="1"/>
</dbReference>
<reference evidence="4 5" key="1">
    <citation type="journal article" date="2016" name="Front. Microbiol.">
        <title>Genomic Resource of Rice Seed Associated Bacteria.</title>
        <authorList>
            <person name="Midha S."/>
            <person name="Bansal K."/>
            <person name="Sharma S."/>
            <person name="Kumar N."/>
            <person name="Patil P.P."/>
            <person name="Chaudhry V."/>
            <person name="Patil P.B."/>
        </authorList>
    </citation>
    <scope>NUCLEOTIDE SEQUENCE [LARGE SCALE GENOMIC DNA]</scope>
    <source>
        <strain evidence="4 5">NS319</strain>
    </source>
</reference>
<dbReference type="STRING" id="33051.SB4_02200"/>
<dbReference type="SUPFAM" id="SSF50129">
    <property type="entry name" value="GroES-like"/>
    <property type="match status" value="1"/>
</dbReference>
<evidence type="ECO:0000259" key="3">
    <source>
        <dbReference type="SMART" id="SM00829"/>
    </source>
</evidence>
<evidence type="ECO:0000256" key="2">
    <source>
        <dbReference type="ARBA" id="ARBA00023002"/>
    </source>
</evidence>
<dbReference type="FunFam" id="3.40.50.720:FF:000053">
    <property type="entry name" value="Quinone oxidoreductase 1"/>
    <property type="match status" value="1"/>
</dbReference>
<dbReference type="InterPro" id="IPR013154">
    <property type="entry name" value="ADH-like_N"/>
</dbReference>
<proteinExistence type="predicted"/>
<evidence type="ECO:0000256" key="1">
    <source>
        <dbReference type="ARBA" id="ARBA00022857"/>
    </source>
</evidence>
<dbReference type="AlphaFoldDB" id="A0A147HXL1"/>
<dbReference type="GO" id="GO:0005829">
    <property type="term" value="C:cytosol"/>
    <property type="evidence" value="ECO:0007669"/>
    <property type="project" value="TreeGrafter"/>
</dbReference>
<organism evidence="4 5">
    <name type="scientific">Sphingomonas sanguinis</name>
    <dbReference type="NCBI Taxonomy" id="33051"/>
    <lineage>
        <taxon>Bacteria</taxon>
        <taxon>Pseudomonadati</taxon>
        <taxon>Pseudomonadota</taxon>
        <taxon>Alphaproteobacteria</taxon>
        <taxon>Sphingomonadales</taxon>
        <taxon>Sphingomonadaceae</taxon>
        <taxon>Sphingomonas</taxon>
    </lineage>
</organism>
<dbReference type="InterPro" id="IPR036291">
    <property type="entry name" value="NAD(P)-bd_dom_sf"/>
</dbReference>
<dbReference type="SUPFAM" id="SSF51735">
    <property type="entry name" value="NAD(P)-binding Rossmann-fold domains"/>
    <property type="match status" value="1"/>
</dbReference>
<dbReference type="GO" id="GO:0070402">
    <property type="term" value="F:NADPH binding"/>
    <property type="evidence" value="ECO:0007669"/>
    <property type="project" value="TreeGrafter"/>
</dbReference>
<dbReference type="Pfam" id="PF00107">
    <property type="entry name" value="ADH_zinc_N"/>
    <property type="match status" value="1"/>
</dbReference>
<keyword evidence="2" id="KW-0560">Oxidoreductase</keyword>
<dbReference type="InterPro" id="IPR011032">
    <property type="entry name" value="GroES-like_sf"/>
</dbReference>